<keyword evidence="5 6" id="KW-0472">Membrane</keyword>
<sequence>MSVHMTRLSIVPARRVAIGRALGLLVAVMIVGITLAAMGRPPLELLTLILRSTVGSRFGIEDLALFMTPLMLTGAAVWVGVRVGLWNIGAEGQFYAGAVAASAIGLFGTMPAIVEIPLMAVGGILAGMVWIALPAAARAWLGVSEIVTTLLLNFVASLIVFYLATGPWADHVTGALASTERLRVGLPEVWGAVHIGFFLSLLAVIALAAFLSRSRFGYESAVVGANPEAARYAGMAVSRNVLIVLLLSGGLAGLAGMIEVSGTVHRLQGGLANNYGYLGIVVAILARRSCLALIPAALLMGFILDTGIVLQTAQISASAVLAITGLVMMAIAVGDELSAYARPAIQPKTSGQTS</sequence>
<keyword evidence="3 6" id="KW-0812">Transmembrane</keyword>
<name>A0A0D6MLM7_9PROT</name>
<evidence type="ECO:0000313" key="8">
    <source>
        <dbReference type="Proteomes" id="UP000032679"/>
    </source>
</evidence>
<evidence type="ECO:0000256" key="2">
    <source>
        <dbReference type="ARBA" id="ARBA00022475"/>
    </source>
</evidence>
<evidence type="ECO:0000256" key="3">
    <source>
        <dbReference type="ARBA" id="ARBA00022692"/>
    </source>
</evidence>
<dbReference type="GO" id="GO:0022857">
    <property type="term" value="F:transmembrane transporter activity"/>
    <property type="evidence" value="ECO:0007669"/>
    <property type="project" value="InterPro"/>
</dbReference>
<proteinExistence type="predicted"/>
<feature type="transmembrane region" description="Helical" evidence="6">
    <location>
        <begin position="93"/>
        <end position="114"/>
    </location>
</feature>
<keyword evidence="8" id="KW-1185">Reference proteome</keyword>
<comment type="caution">
    <text evidence="7">The sequence shown here is derived from an EMBL/GenBank/DDBJ whole genome shotgun (WGS) entry which is preliminary data.</text>
</comment>
<organism evidence="7 8">
    <name type="scientific">Tanticharoenia sakaeratensis NBRC 103193</name>
    <dbReference type="NCBI Taxonomy" id="1231623"/>
    <lineage>
        <taxon>Bacteria</taxon>
        <taxon>Pseudomonadati</taxon>
        <taxon>Pseudomonadota</taxon>
        <taxon>Alphaproteobacteria</taxon>
        <taxon>Acetobacterales</taxon>
        <taxon>Acetobacteraceae</taxon>
        <taxon>Tanticharoenia</taxon>
    </lineage>
</organism>
<keyword evidence="2" id="KW-1003">Cell membrane</keyword>
<evidence type="ECO:0000256" key="6">
    <source>
        <dbReference type="SAM" id="Phobius"/>
    </source>
</evidence>
<reference evidence="7 8" key="1">
    <citation type="submission" date="2012-10" db="EMBL/GenBank/DDBJ databases">
        <title>Genome sequencing of Tanticharoenia sakaeratensis NBRC 103193.</title>
        <authorList>
            <person name="Azuma Y."/>
            <person name="Hadano H."/>
            <person name="Hirakawa H."/>
            <person name="Matsushita K."/>
        </authorList>
    </citation>
    <scope>NUCLEOTIDE SEQUENCE [LARGE SCALE GENOMIC DNA]</scope>
    <source>
        <strain evidence="7 8">NBRC 103193</strain>
    </source>
</reference>
<protein>
    <submittedName>
        <fullName evidence="7">ABC transporter permease protein yufP</fullName>
    </submittedName>
</protein>
<gene>
    <name evidence="7" type="ORF">Tasa_019_021</name>
</gene>
<feature type="transmembrane region" description="Helical" evidence="6">
    <location>
        <begin position="315"/>
        <end position="333"/>
    </location>
</feature>
<dbReference type="EMBL" id="BALE01000019">
    <property type="protein sequence ID" value="GAN54336.1"/>
    <property type="molecule type" value="Genomic_DNA"/>
</dbReference>
<comment type="subcellular location">
    <subcellularLocation>
        <location evidence="1">Cell membrane</location>
        <topology evidence="1">Multi-pass membrane protein</topology>
    </subcellularLocation>
</comment>
<dbReference type="InterPro" id="IPR001851">
    <property type="entry name" value="ABC_transp_permease"/>
</dbReference>
<dbReference type="GO" id="GO:0005886">
    <property type="term" value="C:plasma membrane"/>
    <property type="evidence" value="ECO:0007669"/>
    <property type="project" value="UniProtKB-SubCell"/>
</dbReference>
<keyword evidence="4 6" id="KW-1133">Transmembrane helix</keyword>
<dbReference type="Pfam" id="PF02653">
    <property type="entry name" value="BPD_transp_2"/>
    <property type="match status" value="1"/>
</dbReference>
<dbReference type="PANTHER" id="PTHR47089:SF1">
    <property type="entry name" value="GUANOSINE ABC TRANSPORTER PERMEASE PROTEIN NUPP"/>
    <property type="match status" value="1"/>
</dbReference>
<accession>A0A0D6MLM7</accession>
<dbReference type="PANTHER" id="PTHR47089">
    <property type="entry name" value="ABC TRANSPORTER, PERMEASE PROTEIN"/>
    <property type="match status" value="1"/>
</dbReference>
<feature type="transmembrane region" description="Helical" evidence="6">
    <location>
        <begin position="278"/>
        <end position="303"/>
    </location>
</feature>
<feature type="transmembrane region" description="Helical" evidence="6">
    <location>
        <begin position="150"/>
        <end position="169"/>
    </location>
</feature>
<dbReference type="STRING" id="1231623.Tasa_019_021"/>
<feature type="transmembrane region" description="Helical" evidence="6">
    <location>
        <begin position="120"/>
        <end position="141"/>
    </location>
</feature>
<evidence type="ECO:0000313" key="7">
    <source>
        <dbReference type="EMBL" id="GAN54336.1"/>
    </source>
</evidence>
<dbReference type="CDD" id="cd06580">
    <property type="entry name" value="TM_PBP1_transp_TpRbsC_like"/>
    <property type="match status" value="1"/>
</dbReference>
<feature type="transmembrane region" description="Helical" evidence="6">
    <location>
        <begin position="189"/>
        <end position="211"/>
    </location>
</feature>
<dbReference type="Proteomes" id="UP000032679">
    <property type="component" value="Unassembled WGS sequence"/>
</dbReference>
<feature type="transmembrane region" description="Helical" evidence="6">
    <location>
        <begin position="63"/>
        <end position="81"/>
    </location>
</feature>
<feature type="transmembrane region" description="Helical" evidence="6">
    <location>
        <begin position="241"/>
        <end position="258"/>
    </location>
</feature>
<dbReference type="AlphaFoldDB" id="A0A0D6MLM7"/>
<evidence type="ECO:0000256" key="5">
    <source>
        <dbReference type="ARBA" id="ARBA00023136"/>
    </source>
</evidence>
<feature type="transmembrane region" description="Helical" evidence="6">
    <location>
        <begin position="21"/>
        <end position="43"/>
    </location>
</feature>
<dbReference type="OrthoDB" id="9809785at2"/>
<evidence type="ECO:0000256" key="1">
    <source>
        <dbReference type="ARBA" id="ARBA00004651"/>
    </source>
</evidence>
<evidence type="ECO:0000256" key="4">
    <source>
        <dbReference type="ARBA" id="ARBA00022989"/>
    </source>
</evidence>